<dbReference type="Proteomes" id="UP000306631">
    <property type="component" value="Unassembled WGS sequence"/>
</dbReference>
<dbReference type="RefSeq" id="WP_136005404.1">
    <property type="nucleotide sequence ID" value="NZ_SRYW01000009.1"/>
</dbReference>
<organism evidence="2 3">
    <name type="scientific">Stenotrophomonas maltophilia</name>
    <name type="common">Pseudomonas maltophilia</name>
    <name type="synonym">Xanthomonas maltophilia</name>
    <dbReference type="NCBI Taxonomy" id="40324"/>
    <lineage>
        <taxon>Bacteria</taxon>
        <taxon>Pseudomonadati</taxon>
        <taxon>Pseudomonadota</taxon>
        <taxon>Gammaproteobacteria</taxon>
        <taxon>Lysobacterales</taxon>
        <taxon>Lysobacteraceae</taxon>
        <taxon>Stenotrophomonas</taxon>
        <taxon>Stenotrophomonas maltophilia group</taxon>
    </lineage>
</organism>
<comment type="caution">
    <text evidence="2">The sequence shown here is derived from an EMBL/GenBank/DDBJ whole genome shotgun (WGS) entry which is preliminary data.</text>
</comment>
<reference evidence="2 3" key="1">
    <citation type="submission" date="2019-04" db="EMBL/GenBank/DDBJ databases">
        <title>Microbes associate with the intestines of laboratory mice.</title>
        <authorList>
            <person name="Navarre W."/>
            <person name="Wong E."/>
            <person name="Huang K."/>
            <person name="Tropini C."/>
            <person name="Ng K."/>
            <person name="Yu B."/>
        </authorList>
    </citation>
    <scope>NUCLEOTIDE SEQUENCE [LARGE SCALE GENOMIC DNA]</scope>
    <source>
        <strain evidence="2 3">NM62_B4-13</strain>
    </source>
</reference>
<dbReference type="EMBL" id="SRYW01000009">
    <property type="protein sequence ID" value="TGY33589.1"/>
    <property type="molecule type" value="Genomic_DNA"/>
</dbReference>
<dbReference type="AlphaFoldDB" id="A0A4S2CX85"/>
<evidence type="ECO:0008006" key="4">
    <source>
        <dbReference type="Google" id="ProtNLM"/>
    </source>
</evidence>
<accession>A0A4S2CX85</accession>
<feature type="chain" id="PRO_5020321472" description="DUF1795 domain-containing protein" evidence="1">
    <location>
        <begin position="24"/>
        <end position="319"/>
    </location>
</feature>
<evidence type="ECO:0000256" key="1">
    <source>
        <dbReference type="SAM" id="SignalP"/>
    </source>
</evidence>
<dbReference type="OrthoDB" id="7926124at2"/>
<evidence type="ECO:0000313" key="2">
    <source>
        <dbReference type="EMBL" id="TGY33589.1"/>
    </source>
</evidence>
<dbReference type="PROSITE" id="PS51257">
    <property type="entry name" value="PROKAR_LIPOPROTEIN"/>
    <property type="match status" value="1"/>
</dbReference>
<sequence>MPISIKHLLRSALLLLQATVALGCAKPPHPAQLVPGTSVSLAPPSGFSPASTFTGFMSEDGRASILVAELPAHASEAVATLFVDEQTARRQFATRGVLVKHLESLDVEGRAVPVAIGTQNAHGQTFNKWIALFPGSPTVMITVQAPTDHAMKHKSAMMTLTSVKVSPPASLEEQLAALPFTVTPEPPFRIVDTLAGASAVLTAGELDTDPEGRQPLLIVASQLSLPFDSDDLADVSDQLIAGTREIQHGTVVSRHDVMFAGIAGHRVSGHMPDGGTFHHYLALWPGQRFVRLAAILPAGSSHDVQDAVTAVAASIRFRE</sequence>
<keyword evidence="1" id="KW-0732">Signal</keyword>
<feature type="signal peptide" evidence="1">
    <location>
        <begin position="1"/>
        <end position="23"/>
    </location>
</feature>
<gene>
    <name evidence="2" type="ORF">E5352_11630</name>
</gene>
<name>A0A4S2CX85_STEMA</name>
<evidence type="ECO:0000313" key="3">
    <source>
        <dbReference type="Proteomes" id="UP000306631"/>
    </source>
</evidence>
<protein>
    <recommendedName>
        <fullName evidence="4">DUF1795 domain-containing protein</fullName>
    </recommendedName>
</protein>
<proteinExistence type="predicted"/>